<dbReference type="EMBL" id="RSCL01000013">
    <property type="protein sequence ID" value="RUT03480.1"/>
    <property type="molecule type" value="Genomic_DNA"/>
</dbReference>
<dbReference type="SUPFAM" id="SSF52266">
    <property type="entry name" value="SGNH hydrolase"/>
    <property type="match status" value="1"/>
</dbReference>
<name>A0A3S1IWD3_9CYAN</name>
<dbReference type="InterPro" id="IPR001087">
    <property type="entry name" value="GDSL"/>
</dbReference>
<keyword evidence="3" id="KW-1185">Reference proteome</keyword>
<organism evidence="2 3">
    <name type="scientific">Dulcicalothrix desertica PCC 7102</name>
    <dbReference type="NCBI Taxonomy" id="232991"/>
    <lineage>
        <taxon>Bacteria</taxon>
        <taxon>Bacillati</taxon>
        <taxon>Cyanobacteriota</taxon>
        <taxon>Cyanophyceae</taxon>
        <taxon>Nostocales</taxon>
        <taxon>Calotrichaceae</taxon>
        <taxon>Dulcicalothrix</taxon>
    </lineage>
</organism>
<sequence length="279" mass="30008">MVLVTSSLHDNISARTINQIYVFGDSLSDVGNMYRATNRNYPPNPPYFQGRYSNGQVWVEYLASKLTLDAKQSANFAFGGAMTGKVSNNGIPGLLGQVENFTKQADVNDNGLYIIWAGANDYIYGIADSTAPVINITQAVESLLKAGAKKILVADLPDLGDLPATKSSASSQSLSAVTKAHNQGLTKSLSQLRQKFDSNSQIIELDVSSLYRDAISNPSKYGFTNVTSACLNQGATCSNPNQFLFWDGIHPTTAAHQIIAEKAFTVLNTQTSQLQLGAV</sequence>
<dbReference type="AlphaFoldDB" id="A0A3S1IWD3"/>
<evidence type="ECO:0000313" key="3">
    <source>
        <dbReference type="Proteomes" id="UP000271624"/>
    </source>
</evidence>
<dbReference type="PANTHER" id="PTHR22835:SF659">
    <property type="entry name" value="GDSL LIPASE_ACYLHYDROLASE, PUTATIVE (AFU_ORTHOLOGUE AFUA_2G00510)-RELATED"/>
    <property type="match status" value="1"/>
</dbReference>
<comment type="similarity">
    <text evidence="1">Belongs to the 'GDSL' lipolytic enzyme family.</text>
</comment>
<protein>
    <submittedName>
        <fullName evidence="2">Esterase</fullName>
    </submittedName>
</protein>
<dbReference type="GO" id="GO:0016788">
    <property type="term" value="F:hydrolase activity, acting on ester bonds"/>
    <property type="evidence" value="ECO:0007669"/>
    <property type="project" value="InterPro"/>
</dbReference>
<dbReference type="OrthoDB" id="5292073at2"/>
<dbReference type="CDD" id="cd01846">
    <property type="entry name" value="fatty_acyltransferase_like"/>
    <property type="match status" value="1"/>
</dbReference>
<comment type="caution">
    <text evidence="2">The sequence shown here is derived from an EMBL/GenBank/DDBJ whole genome shotgun (WGS) entry which is preliminary data.</text>
</comment>
<dbReference type="InterPro" id="IPR036514">
    <property type="entry name" value="SGNH_hydro_sf"/>
</dbReference>
<reference evidence="2" key="2">
    <citation type="journal article" date="2019" name="Genome Biol. Evol.">
        <title>Day and night: Metabolic profiles and evolutionary relationships of six axenic non-marine cyanobacteria.</title>
        <authorList>
            <person name="Will S.E."/>
            <person name="Henke P."/>
            <person name="Boedeker C."/>
            <person name="Huang S."/>
            <person name="Brinkmann H."/>
            <person name="Rohde M."/>
            <person name="Jarek M."/>
            <person name="Friedl T."/>
            <person name="Seufert S."/>
            <person name="Schumacher M."/>
            <person name="Overmann J."/>
            <person name="Neumann-Schaal M."/>
            <person name="Petersen J."/>
        </authorList>
    </citation>
    <scope>NUCLEOTIDE SEQUENCE [LARGE SCALE GENOMIC DNA]</scope>
    <source>
        <strain evidence="2">PCC 7102</strain>
    </source>
</reference>
<reference evidence="2" key="1">
    <citation type="submission" date="2018-12" db="EMBL/GenBank/DDBJ databases">
        <authorList>
            <person name="Will S."/>
            <person name="Neumann-Schaal M."/>
            <person name="Henke P."/>
        </authorList>
    </citation>
    <scope>NUCLEOTIDE SEQUENCE</scope>
    <source>
        <strain evidence="2">PCC 7102</strain>
    </source>
</reference>
<evidence type="ECO:0000313" key="2">
    <source>
        <dbReference type="EMBL" id="RUT03480.1"/>
    </source>
</evidence>
<accession>A0A3S1IWD3</accession>
<dbReference type="Pfam" id="PF00657">
    <property type="entry name" value="Lipase_GDSL"/>
    <property type="match status" value="1"/>
</dbReference>
<dbReference type="PANTHER" id="PTHR22835">
    <property type="entry name" value="ZINC FINGER FYVE DOMAIN CONTAINING PROTEIN"/>
    <property type="match status" value="1"/>
</dbReference>
<proteinExistence type="inferred from homology"/>
<dbReference type="Proteomes" id="UP000271624">
    <property type="component" value="Unassembled WGS sequence"/>
</dbReference>
<evidence type="ECO:0000256" key="1">
    <source>
        <dbReference type="ARBA" id="ARBA00008668"/>
    </source>
</evidence>
<dbReference type="Gene3D" id="3.40.50.1110">
    <property type="entry name" value="SGNH hydrolase"/>
    <property type="match status" value="1"/>
</dbReference>
<gene>
    <name evidence="2" type="ORF">DSM106972_051190</name>
</gene>
<dbReference type="RefSeq" id="WP_127083439.1">
    <property type="nucleotide sequence ID" value="NZ_RSCL01000013.1"/>
</dbReference>